<dbReference type="FunFam" id="3.40.50.12240:FF:000002">
    <property type="entry name" value="Flagellum-specific ATP synthase FliI"/>
    <property type="match status" value="1"/>
</dbReference>
<evidence type="ECO:0000259" key="11">
    <source>
        <dbReference type="SMART" id="SM00382"/>
    </source>
</evidence>
<sequence length="416" mass="44606">MEQFYGSVLECAGPDAFLGEVCEVFSPGQLTSIAAEVVGFRHGRVLLMPLGRVTGIHVGSEVVATGLPASVTVNDGMLGKVVNAFGTPLDGGVLSSPGKSYPLYREPINPMERAPCDEPLNLGVRVIDAFCAMAKGQRVGIFAGSGVGKSTLLGMIAKQCDAEVNVIALIGERGREVSEFIQDNLGSDGLKKSVVVAATADEPALVRVHAAFVATAIAEYFKDKGKHVMLYMDSITRLATAQREIGLAIGEPPTSRGYTPSTFSLLPRLTERAGIFKSGGSISALYTVLVEGDDFNEPVSDTVRSILDGHIMLKRQLAHQGIFPAIDIRESMSRLFPRVTGKEQQMAVRELIRLESLYQESKELIELGAYKQGGDPEIDQAIRVHKALNKFISQSEGESGSNRDIVTALKQVLSGK</sequence>
<dbReference type="GO" id="GO:0030257">
    <property type="term" value="C:type III protein secretion system complex"/>
    <property type="evidence" value="ECO:0007669"/>
    <property type="project" value="InterPro"/>
</dbReference>
<evidence type="ECO:0000313" key="12">
    <source>
        <dbReference type="EMBL" id="ABC30788.1"/>
    </source>
</evidence>
<dbReference type="InterPro" id="IPR000194">
    <property type="entry name" value="ATPase_F1/V1/A1_a/bsu_nucl-bd"/>
</dbReference>
<evidence type="ECO:0000256" key="9">
    <source>
        <dbReference type="ARBA" id="ARBA00024382"/>
    </source>
</evidence>
<dbReference type="InterPro" id="IPR027417">
    <property type="entry name" value="P-loop_NTPase"/>
</dbReference>
<dbReference type="PROSITE" id="PS00152">
    <property type="entry name" value="ATPASE_ALPHA_BETA"/>
    <property type="match status" value="1"/>
</dbReference>
<dbReference type="Proteomes" id="UP000000238">
    <property type="component" value="Chromosome"/>
</dbReference>
<dbReference type="InterPro" id="IPR003593">
    <property type="entry name" value="AAA+_ATPase"/>
</dbReference>
<keyword evidence="5" id="KW-0067">ATP-binding</keyword>
<dbReference type="GO" id="GO:0046933">
    <property type="term" value="F:proton-transporting ATP synthase activity, rotational mechanism"/>
    <property type="evidence" value="ECO:0007669"/>
    <property type="project" value="TreeGrafter"/>
</dbReference>
<keyword evidence="2" id="KW-0813">Transport</keyword>
<keyword evidence="7" id="KW-1278">Translocase</keyword>
<evidence type="ECO:0000256" key="4">
    <source>
        <dbReference type="ARBA" id="ARBA00022741"/>
    </source>
</evidence>
<dbReference type="SMART" id="SM00382">
    <property type="entry name" value="AAA"/>
    <property type="match status" value="1"/>
</dbReference>
<keyword evidence="6" id="KW-0653">Protein transport</keyword>
<dbReference type="PANTHER" id="PTHR15184:SF9">
    <property type="entry name" value="SPI-1 TYPE 3 SECRETION SYSTEM ATPASE"/>
    <property type="match status" value="1"/>
</dbReference>
<gene>
    <name evidence="12" type="primary">fliI1</name>
    <name evidence="12" type="ordered locus">HCH_04075</name>
</gene>
<dbReference type="KEGG" id="hch:HCH_04075"/>
<dbReference type="Pfam" id="PF00006">
    <property type="entry name" value="ATP-synt_ab"/>
    <property type="match status" value="1"/>
</dbReference>
<dbReference type="InterPro" id="IPR004100">
    <property type="entry name" value="ATPase_F1/V1/A1_a/bsu_N"/>
</dbReference>
<evidence type="ECO:0000256" key="7">
    <source>
        <dbReference type="ARBA" id="ARBA00022967"/>
    </source>
</evidence>
<dbReference type="InterPro" id="IPR020003">
    <property type="entry name" value="ATPase_a/bsu_AS"/>
</dbReference>
<dbReference type="Pfam" id="PF18269">
    <property type="entry name" value="T3SS_ATPase_C"/>
    <property type="match status" value="1"/>
</dbReference>
<dbReference type="SUPFAM" id="SSF52540">
    <property type="entry name" value="P-loop containing nucleoside triphosphate hydrolases"/>
    <property type="match status" value="1"/>
</dbReference>
<evidence type="ECO:0000256" key="3">
    <source>
        <dbReference type="ARBA" id="ARBA00022490"/>
    </source>
</evidence>
<dbReference type="STRING" id="349521.HCH_04075"/>
<dbReference type="Gene3D" id="3.40.50.12240">
    <property type="match status" value="1"/>
</dbReference>
<comment type="catalytic activity">
    <reaction evidence="10">
        <text>ATP + H2O + cellular proteinSide 1 = ADP + phosphate + cellular proteinSide 2.</text>
        <dbReference type="EC" id="7.4.2.8"/>
    </reaction>
</comment>
<dbReference type="InterPro" id="IPR050053">
    <property type="entry name" value="ATPase_alpha/beta_chains"/>
</dbReference>
<proteinExistence type="inferred from homology"/>
<dbReference type="EMBL" id="CP000155">
    <property type="protein sequence ID" value="ABC30788.1"/>
    <property type="molecule type" value="Genomic_DNA"/>
</dbReference>
<evidence type="ECO:0000313" key="13">
    <source>
        <dbReference type="Proteomes" id="UP000000238"/>
    </source>
</evidence>
<keyword evidence="3" id="KW-0963">Cytoplasm</keyword>
<evidence type="ECO:0000256" key="8">
    <source>
        <dbReference type="ARBA" id="ARBA00024342"/>
    </source>
</evidence>
<dbReference type="InterPro" id="IPR005714">
    <property type="entry name" value="ATPase_T3SS_FliI/YscN"/>
</dbReference>
<evidence type="ECO:0000256" key="5">
    <source>
        <dbReference type="ARBA" id="ARBA00022840"/>
    </source>
</evidence>
<protein>
    <recommendedName>
        <fullName evidence="9">protein-secreting ATPase</fullName>
        <ecNumber evidence="9">7.4.2.8</ecNumber>
    </recommendedName>
</protein>
<dbReference type="eggNOG" id="COG1157">
    <property type="taxonomic scope" value="Bacteria"/>
</dbReference>
<accession>Q2SEY6</accession>
<dbReference type="CDD" id="cd01136">
    <property type="entry name" value="ATPase_flagellum-secretory_path_III"/>
    <property type="match status" value="1"/>
</dbReference>
<dbReference type="HOGENOM" id="CLU_022398_5_1_6"/>
<dbReference type="AlphaFoldDB" id="Q2SEY6"/>
<keyword evidence="4" id="KW-0547">Nucleotide-binding</keyword>
<comment type="subcellular location">
    <subcellularLocation>
        <location evidence="1">Cytoplasm</location>
    </subcellularLocation>
</comment>
<dbReference type="GO" id="GO:0008564">
    <property type="term" value="F:protein-exporting ATPase activity"/>
    <property type="evidence" value="ECO:0007669"/>
    <property type="project" value="UniProtKB-EC"/>
</dbReference>
<evidence type="ECO:0000256" key="6">
    <source>
        <dbReference type="ARBA" id="ARBA00022927"/>
    </source>
</evidence>
<comment type="similarity">
    <text evidence="8">Belongs to the ATPase alpha/beta chains family. T3SS ATPase subfamily.</text>
</comment>
<dbReference type="GO" id="GO:0005737">
    <property type="term" value="C:cytoplasm"/>
    <property type="evidence" value="ECO:0007669"/>
    <property type="project" value="UniProtKB-SubCell"/>
</dbReference>
<dbReference type="EC" id="7.4.2.8" evidence="9"/>
<dbReference type="PANTHER" id="PTHR15184">
    <property type="entry name" value="ATP SYNTHASE"/>
    <property type="match status" value="1"/>
</dbReference>
<evidence type="ECO:0000256" key="2">
    <source>
        <dbReference type="ARBA" id="ARBA00022448"/>
    </source>
</evidence>
<dbReference type="GO" id="GO:0016887">
    <property type="term" value="F:ATP hydrolysis activity"/>
    <property type="evidence" value="ECO:0007669"/>
    <property type="project" value="InterPro"/>
</dbReference>
<evidence type="ECO:0000256" key="10">
    <source>
        <dbReference type="ARBA" id="ARBA00034006"/>
    </source>
</evidence>
<dbReference type="NCBIfam" id="TIGR01026">
    <property type="entry name" value="fliI_yscN"/>
    <property type="match status" value="1"/>
</dbReference>
<reference evidence="12 13" key="1">
    <citation type="journal article" date="2005" name="Nucleic Acids Res.">
        <title>Genomic blueprint of Hahella chejuensis, a marine microbe producing an algicidal agent.</title>
        <authorList>
            <person name="Jeong H."/>
            <person name="Yim J.H."/>
            <person name="Lee C."/>
            <person name="Choi S.-H."/>
            <person name="Park Y.K."/>
            <person name="Yoon S.H."/>
            <person name="Hur C.-G."/>
            <person name="Kang H.-Y."/>
            <person name="Kim D."/>
            <person name="Lee H.H."/>
            <person name="Park K.H."/>
            <person name="Park S.-H."/>
            <person name="Park H.-S."/>
            <person name="Lee H.K."/>
            <person name="Oh T.K."/>
            <person name="Kim J.F."/>
        </authorList>
    </citation>
    <scope>NUCLEOTIDE SEQUENCE [LARGE SCALE GENOMIC DNA]</scope>
    <source>
        <strain evidence="12 13">KCTC 2396</strain>
    </source>
</reference>
<keyword evidence="13" id="KW-1185">Reference proteome</keyword>
<evidence type="ECO:0000256" key="1">
    <source>
        <dbReference type="ARBA" id="ARBA00004496"/>
    </source>
</evidence>
<feature type="domain" description="AAA+ ATPase" evidence="11">
    <location>
        <begin position="135"/>
        <end position="317"/>
    </location>
</feature>
<dbReference type="GO" id="GO:0005524">
    <property type="term" value="F:ATP binding"/>
    <property type="evidence" value="ECO:0007669"/>
    <property type="project" value="UniProtKB-KW"/>
</dbReference>
<dbReference type="CDD" id="cd18117">
    <property type="entry name" value="ATP-synt_flagellum-secretory_path_III_N"/>
    <property type="match status" value="1"/>
</dbReference>
<dbReference type="Pfam" id="PF02874">
    <property type="entry name" value="ATP-synt_ab_N"/>
    <property type="match status" value="1"/>
</dbReference>
<dbReference type="InterPro" id="IPR040627">
    <property type="entry name" value="T3SS_ATPase_C"/>
</dbReference>
<dbReference type="GO" id="GO:0030254">
    <property type="term" value="P:protein secretion by the type III secretion system"/>
    <property type="evidence" value="ECO:0007669"/>
    <property type="project" value="InterPro"/>
</dbReference>
<organism evidence="12 13">
    <name type="scientific">Hahella chejuensis (strain KCTC 2396)</name>
    <dbReference type="NCBI Taxonomy" id="349521"/>
    <lineage>
        <taxon>Bacteria</taxon>
        <taxon>Pseudomonadati</taxon>
        <taxon>Pseudomonadota</taxon>
        <taxon>Gammaproteobacteria</taxon>
        <taxon>Oceanospirillales</taxon>
        <taxon>Hahellaceae</taxon>
        <taxon>Hahella</taxon>
    </lineage>
</organism>
<name>Q2SEY6_HAHCH</name>